<dbReference type="CDD" id="cd03468">
    <property type="entry name" value="PolY_like"/>
    <property type="match status" value="1"/>
</dbReference>
<dbReference type="InterPro" id="IPR001126">
    <property type="entry name" value="UmuC"/>
</dbReference>
<evidence type="ECO:0000259" key="3">
    <source>
        <dbReference type="Pfam" id="PF00817"/>
    </source>
</evidence>
<dbReference type="InterPro" id="IPR043502">
    <property type="entry name" value="DNA/RNA_pol_sf"/>
</dbReference>
<name>A0A940PLU5_9MICO</name>
<protein>
    <submittedName>
        <fullName evidence="4">Protein ImuB</fullName>
    </submittedName>
</protein>
<organism evidence="4 5">
    <name type="scientific">Leucobacter exalbidus</name>
    <dbReference type="NCBI Taxonomy" id="662960"/>
    <lineage>
        <taxon>Bacteria</taxon>
        <taxon>Bacillati</taxon>
        <taxon>Actinomycetota</taxon>
        <taxon>Actinomycetes</taxon>
        <taxon>Micrococcales</taxon>
        <taxon>Microbacteriaceae</taxon>
        <taxon>Leucobacter</taxon>
    </lineage>
</organism>
<accession>A0A940PLU5</accession>
<evidence type="ECO:0000313" key="5">
    <source>
        <dbReference type="Proteomes" id="UP000675163"/>
    </source>
</evidence>
<comment type="caution">
    <text evidence="4">The sequence shown here is derived from an EMBL/GenBank/DDBJ whole genome shotgun (WGS) entry which is preliminary data.</text>
</comment>
<dbReference type="SUPFAM" id="SSF56672">
    <property type="entry name" value="DNA/RNA polymerases"/>
    <property type="match status" value="1"/>
</dbReference>
<sequence length="553" mass="58573">MNESERVIVVWLPDWPVTALRQQLQSTATEPPAGDPAEVPLALCAQRRIVACCAMARAAGVRAGMRERDAQAICPTLELHPHDPDRDARLFLPVLAAFEQVVTGLEARRPGLAALRARGPARYYGGEEPAAHTLLSRTAQLGLHTARIGIADGLFAAEQAARQPRAVTVVPPGESRAFLSPLPIARAAPERLAATLQGLGIHTLGAFAALPEEAVRQRFGSDGVAAHRRSLAAGPRHGTDIRPRTVPQELSAQIEFEPSLNTGAALVAAATATVTQFFAALDEAALICTGIRIELTDDTGARHERTWSHPTHLRMEDVLDRVQWQAESGALSAASASASDDRGGAGVTRLTLTPTRTDRAAAHEAGLWGSEPDERVRHHLRGIQSAHGRDSVGTASLRGGRLARHRQEFTPWGSDSHTERNGSAAGLPWPGASSAPAPGLVFSPPLPALLSDPSGAPISVTEDDLLSAVPATLSVHAGDDAGSTAHPATHATVSPAALPRHVAVTAWSSPWPVHEHWWEGSPARVRLQVVLATGDAWLLCHEAGGWLAEGRYD</sequence>
<evidence type="ECO:0000313" key="4">
    <source>
        <dbReference type="EMBL" id="MBP1325495.1"/>
    </source>
</evidence>
<dbReference type="GO" id="GO:0006281">
    <property type="term" value="P:DNA repair"/>
    <property type="evidence" value="ECO:0007669"/>
    <property type="project" value="InterPro"/>
</dbReference>
<dbReference type="Gene3D" id="3.40.1170.60">
    <property type="match status" value="1"/>
</dbReference>
<keyword evidence="5" id="KW-1185">Reference proteome</keyword>
<dbReference type="PANTHER" id="PTHR35369:SF2">
    <property type="entry name" value="BLR3025 PROTEIN"/>
    <property type="match status" value="1"/>
</dbReference>
<dbReference type="InterPro" id="IPR050356">
    <property type="entry name" value="SulA_CellDiv_inhibitor"/>
</dbReference>
<evidence type="ECO:0000256" key="2">
    <source>
        <dbReference type="SAM" id="MobiDB-lite"/>
    </source>
</evidence>
<feature type="region of interest" description="Disordered" evidence="2">
    <location>
        <begin position="407"/>
        <end position="431"/>
    </location>
</feature>
<dbReference type="AlphaFoldDB" id="A0A940PLU5"/>
<reference evidence="4" key="1">
    <citation type="submission" date="2021-02" db="EMBL/GenBank/DDBJ databases">
        <title>Sequencing the genomes of 1000 actinobacteria strains.</title>
        <authorList>
            <person name="Klenk H.-P."/>
        </authorList>
    </citation>
    <scope>NUCLEOTIDE SEQUENCE</scope>
    <source>
        <strain evidence="4">DSM 22850</strain>
    </source>
</reference>
<dbReference type="EMBL" id="JAFIDA010000001">
    <property type="protein sequence ID" value="MBP1325495.1"/>
    <property type="molecule type" value="Genomic_DNA"/>
</dbReference>
<feature type="compositionally biased region" description="Low complexity" evidence="2">
    <location>
        <begin position="422"/>
        <end position="431"/>
    </location>
</feature>
<feature type="domain" description="UmuC" evidence="3">
    <location>
        <begin position="38"/>
        <end position="160"/>
    </location>
</feature>
<gene>
    <name evidence="4" type="ORF">JOF28_000727</name>
</gene>
<keyword evidence="1" id="KW-0227">DNA damage</keyword>
<dbReference type="RefSeq" id="WP_209704518.1">
    <property type="nucleotide sequence ID" value="NZ_JAFIDA010000001.1"/>
</dbReference>
<dbReference type="PANTHER" id="PTHR35369">
    <property type="entry name" value="BLR3025 PROTEIN-RELATED"/>
    <property type="match status" value="1"/>
</dbReference>
<proteinExistence type="predicted"/>
<evidence type="ECO:0000256" key="1">
    <source>
        <dbReference type="ARBA" id="ARBA00022763"/>
    </source>
</evidence>
<dbReference type="Proteomes" id="UP000675163">
    <property type="component" value="Unassembled WGS sequence"/>
</dbReference>
<dbReference type="Pfam" id="PF00817">
    <property type="entry name" value="IMS"/>
    <property type="match status" value="1"/>
</dbReference>